<protein>
    <submittedName>
        <fullName evidence="2">HTH domain-containing protein</fullName>
    </submittedName>
</protein>
<dbReference type="RefSeq" id="WP_122106439.1">
    <property type="nucleotide sequence ID" value="NZ_JBHSKV010000004.1"/>
</dbReference>
<organism evidence="2 3">
    <name type="scientific">Halorubrum glutamatedens</name>
    <dbReference type="NCBI Taxonomy" id="2707018"/>
    <lineage>
        <taxon>Archaea</taxon>
        <taxon>Methanobacteriati</taxon>
        <taxon>Methanobacteriota</taxon>
        <taxon>Stenosarchaea group</taxon>
        <taxon>Halobacteria</taxon>
        <taxon>Halobacteriales</taxon>
        <taxon>Haloferacaceae</taxon>
        <taxon>Halorubrum</taxon>
    </lineage>
</organism>
<feature type="region of interest" description="Disordered" evidence="1">
    <location>
        <begin position="86"/>
        <end position="118"/>
    </location>
</feature>
<sequence length="118" mass="12968">MSRDEREDSGRYAERVTLDAVLGVFGTVEGPVVTSGDVAEALDCSRETARRKLHTLEARGRIAGRETAGRIVWWIVDDRAPARGIDPDDPFWEFDPGASGESDVSERVDDVLYGEESA</sequence>
<dbReference type="SUPFAM" id="SSF46785">
    <property type="entry name" value="Winged helix' DNA-binding domain"/>
    <property type="match status" value="1"/>
</dbReference>
<comment type="caution">
    <text evidence="2">The sequence shown here is derived from an EMBL/GenBank/DDBJ whole genome shotgun (WGS) entry which is preliminary data.</text>
</comment>
<dbReference type="EMBL" id="JBHSKV010000004">
    <property type="protein sequence ID" value="MFC5133778.1"/>
    <property type="molecule type" value="Genomic_DNA"/>
</dbReference>
<accession>A0ABD5QNL1</accession>
<gene>
    <name evidence="2" type="ORF">ACFPJA_03435</name>
</gene>
<dbReference type="Proteomes" id="UP001596145">
    <property type="component" value="Unassembled WGS sequence"/>
</dbReference>
<evidence type="ECO:0000313" key="2">
    <source>
        <dbReference type="EMBL" id="MFC5133778.1"/>
    </source>
</evidence>
<evidence type="ECO:0000256" key="1">
    <source>
        <dbReference type="SAM" id="MobiDB-lite"/>
    </source>
</evidence>
<evidence type="ECO:0000313" key="3">
    <source>
        <dbReference type="Proteomes" id="UP001596145"/>
    </source>
</evidence>
<proteinExistence type="predicted"/>
<keyword evidence="3" id="KW-1185">Reference proteome</keyword>
<dbReference type="AlphaFoldDB" id="A0ABD5QNL1"/>
<name>A0ABD5QNL1_9EURY</name>
<dbReference type="InterPro" id="IPR036390">
    <property type="entry name" value="WH_DNA-bd_sf"/>
</dbReference>
<reference evidence="2 3" key="1">
    <citation type="journal article" date="2019" name="Int. J. Syst. Evol. Microbiol.">
        <title>The Global Catalogue of Microorganisms (GCM) 10K type strain sequencing project: providing services to taxonomists for standard genome sequencing and annotation.</title>
        <authorList>
            <consortium name="The Broad Institute Genomics Platform"/>
            <consortium name="The Broad Institute Genome Sequencing Center for Infectious Disease"/>
            <person name="Wu L."/>
            <person name="Ma J."/>
        </authorList>
    </citation>
    <scope>NUCLEOTIDE SEQUENCE [LARGE SCALE GENOMIC DNA]</scope>
    <source>
        <strain evidence="2 3">CGMCC 1.16026</strain>
    </source>
</reference>
<dbReference type="Gene3D" id="1.10.10.10">
    <property type="entry name" value="Winged helix-like DNA-binding domain superfamily/Winged helix DNA-binding domain"/>
    <property type="match status" value="1"/>
</dbReference>
<dbReference type="InterPro" id="IPR036388">
    <property type="entry name" value="WH-like_DNA-bd_sf"/>
</dbReference>